<dbReference type="EMBL" id="JYDJ01000017">
    <property type="protein sequence ID" value="KRX49355.1"/>
    <property type="molecule type" value="Genomic_DNA"/>
</dbReference>
<sequence length="81" mass="8469">MDDSSRQFDKVMIANSFIGIGSARGIVLGKCLHTGGQASVTNRPAPNSVTSIVSSAVRSHLKQISLSTSGRVELVTSPEPD</sequence>
<evidence type="ECO:0000313" key="2">
    <source>
        <dbReference type="Proteomes" id="UP000055048"/>
    </source>
</evidence>
<dbReference type="Proteomes" id="UP000055048">
    <property type="component" value="Unassembled WGS sequence"/>
</dbReference>
<evidence type="ECO:0000313" key="1">
    <source>
        <dbReference type="EMBL" id="KRX49355.1"/>
    </source>
</evidence>
<reference evidence="1 2" key="1">
    <citation type="submission" date="2015-01" db="EMBL/GenBank/DDBJ databases">
        <title>Evolution of Trichinella species and genotypes.</title>
        <authorList>
            <person name="Korhonen P.K."/>
            <person name="Edoardo P."/>
            <person name="Giuseppe L.R."/>
            <person name="Gasser R.B."/>
        </authorList>
    </citation>
    <scope>NUCLEOTIDE SEQUENCE [LARGE SCALE GENOMIC DNA]</scope>
    <source>
        <strain evidence="1">ISS417</strain>
    </source>
</reference>
<organism evidence="1 2">
    <name type="scientific">Trichinella murrelli</name>
    <dbReference type="NCBI Taxonomy" id="144512"/>
    <lineage>
        <taxon>Eukaryota</taxon>
        <taxon>Metazoa</taxon>
        <taxon>Ecdysozoa</taxon>
        <taxon>Nematoda</taxon>
        <taxon>Enoplea</taxon>
        <taxon>Dorylaimia</taxon>
        <taxon>Trichinellida</taxon>
        <taxon>Trichinellidae</taxon>
        <taxon>Trichinella</taxon>
    </lineage>
</organism>
<proteinExistence type="predicted"/>
<dbReference type="AlphaFoldDB" id="A0A0V0UDW2"/>
<gene>
    <name evidence="1" type="ORF">T05_15072</name>
</gene>
<name>A0A0V0UDW2_9BILA</name>
<accession>A0A0V0UDW2</accession>
<dbReference type="OrthoDB" id="10278926at2759"/>
<comment type="caution">
    <text evidence="1">The sequence shown here is derived from an EMBL/GenBank/DDBJ whole genome shotgun (WGS) entry which is preliminary data.</text>
</comment>
<protein>
    <submittedName>
        <fullName evidence="1">Uncharacterized protein</fullName>
    </submittedName>
</protein>
<keyword evidence="2" id="KW-1185">Reference proteome</keyword>